<organism evidence="1">
    <name type="scientific">Desertifilum tharense IPPAS B-1220</name>
    <dbReference type="NCBI Taxonomy" id="1781255"/>
    <lineage>
        <taxon>Bacteria</taxon>
        <taxon>Bacillati</taxon>
        <taxon>Cyanobacteriota</taxon>
        <taxon>Cyanophyceae</taxon>
        <taxon>Desertifilales</taxon>
        <taxon>Desertifilaceae</taxon>
        <taxon>Desertifilum</taxon>
    </lineage>
</organism>
<dbReference type="AlphaFoldDB" id="A0A1E5QKY2"/>
<reference evidence="1" key="1">
    <citation type="submission" date="2016-09" db="EMBL/GenBank/DDBJ databases">
        <title>Draft genome of thermotolerant cyanobacterium Desertifilum sp. strain IPPAS B-1220.</title>
        <authorList>
            <person name="Sinetova M.A."/>
            <person name="Bolakhan K."/>
            <person name="Zayadan B.K."/>
            <person name="Mironov K.S."/>
            <person name="Ustinova V."/>
            <person name="Kupriyanova E.V."/>
            <person name="Sidorov R.A."/>
            <person name="Skrypnik A.N."/>
            <person name="Gogoleva N.E."/>
            <person name="Gogolev Y.V."/>
            <person name="Los D.A."/>
        </authorList>
    </citation>
    <scope>NUCLEOTIDE SEQUENCE [LARGE SCALE GENOMIC DNA]</scope>
    <source>
        <strain evidence="1">IPPAS B-1220</strain>
    </source>
</reference>
<dbReference type="OrthoDB" id="494931at2"/>
<dbReference type="STRING" id="1781255.BH720_10120"/>
<comment type="caution">
    <text evidence="1">The sequence shown here is derived from an EMBL/GenBank/DDBJ whole genome shotgun (WGS) entry which is preliminary data.</text>
</comment>
<sequence>MTEAVSQTAISQACALLVHYSFDLYGYSASEIIAHWLQSVQAHWVRLAVVEALYQGRYKSVSVEQILALWQRRGQPLCHFNGEFERIVCSKLPGDWSAIESSVSAPAIILETGSEPQDEAEPEVIWGAPLNEPLPRPCVTLPFSEPPQSIYQADWSKCQAAKQPIQQFVPKTEESPFYSKLQAVARSSAASLEA</sequence>
<dbReference type="RefSeq" id="WP_069967072.1">
    <property type="nucleotide sequence ID" value="NZ_CM124774.1"/>
</dbReference>
<evidence type="ECO:0008006" key="2">
    <source>
        <dbReference type="Google" id="ProtNLM"/>
    </source>
</evidence>
<dbReference type="EMBL" id="MJGC01000052">
    <property type="protein sequence ID" value="OEJ75342.1"/>
    <property type="molecule type" value="Genomic_DNA"/>
</dbReference>
<accession>A0A1E5QKY2</accession>
<gene>
    <name evidence="1" type="ORF">BH720_10120</name>
</gene>
<proteinExistence type="predicted"/>
<protein>
    <recommendedName>
        <fullName evidence="2">DnaD domain-containing protein</fullName>
    </recommendedName>
</protein>
<evidence type="ECO:0000313" key="1">
    <source>
        <dbReference type="EMBL" id="OEJ75342.1"/>
    </source>
</evidence>
<name>A0A1E5QKY2_9CYAN</name>